<keyword evidence="4" id="KW-0967">Endosome</keyword>
<reference evidence="9" key="1">
    <citation type="submission" date="2014-05" db="EMBL/GenBank/DDBJ databases">
        <title>The genome and life-stage specific transcriptomes of Globodera pallida elucidate key aspects of plant parasitism by a cyst nematode.</title>
        <authorList>
            <person name="Cotton J.A."/>
            <person name="Lilley C.J."/>
            <person name="Jones L.M."/>
            <person name="Kikuchi T."/>
            <person name="Reid A.J."/>
            <person name="Thorpe P."/>
            <person name="Tsai I.J."/>
            <person name="Beasley H."/>
            <person name="Blok V."/>
            <person name="Cock P.J.A."/>
            <person name="Van den Akker S.E."/>
            <person name="Holroyd N."/>
            <person name="Hunt M."/>
            <person name="Mantelin S."/>
            <person name="Naghra H."/>
            <person name="Pain A."/>
            <person name="Palomares-Rius J.E."/>
            <person name="Zarowiecki M."/>
            <person name="Berriman M."/>
            <person name="Jones J.T."/>
            <person name="Urwin P.E."/>
        </authorList>
    </citation>
    <scope>NUCLEOTIDE SEQUENCE [LARGE SCALE GENOMIC DNA]</scope>
    <source>
        <strain evidence="9">Lindley</strain>
    </source>
</reference>
<evidence type="ECO:0000256" key="2">
    <source>
        <dbReference type="ARBA" id="ARBA00006190"/>
    </source>
</evidence>
<evidence type="ECO:0000313" key="9">
    <source>
        <dbReference type="Proteomes" id="UP000050741"/>
    </source>
</evidence>
<dbReference type="Proteomes" id="UP000050741">
    <property type="component" value="Unassembled WGS sequence"/>
</dbReference>
<dbReference type="GO" id="GO:0000815">
    <property type="term" value="C:ESCRT III complex"/>
    <property type="evidence" value="ECO:0007669"/>
    <property type="project" value="TreeGrafter"/>
</dbReference>
<dbReference type="GO" id="GO:0005771">
    <property type="term" value="C:multivesicular body"/>
    <property type="evidence" value="ECO:0007669"/>
    <property type="project" value="TreeGrafter"/>
</dbReference>
<comment type="subcellular location">
    <subcellularLocation>
        <location evidence="1">Endosome membrane</location>
    </subcellularLocation>
</comment>
<proteinExistence type="inferred from homology"/>
<evidence type="ECO:0000256" key="4">
    <source>
        <dbReference type="ARBA" id="ARBA00022753"/>
    </source>
</evidence>
<accession>A0A183C9B5</accession>
<evidence type="ECO:0000313" key="10">
    <source>
        <dbReference type="WBParaSite" id="GPLIN_000946300"/>
    </source>
</evidence>
<protein>
    <submittedName>
        <fullName evidence="10">Charged multivesicular body protein 6</fullName>
    </submittedName>
</protein>
<feature type="region of interest" description="Disordered" evidence="8">
    <location>
        <begin position="444"/>
        <end position="489"/>
    </location>
</feature>
<dbReference type="AlphaFoldDB" id="A0A183C9B5"/>
<evidence type="ECO:0000256" key="8">
    <source>
        <dbReference type="SAM" id="MobiDB-lite"/>
    </source>
</evidence>
<feature type="compositionally biased region" description="Basic and acidic residues" evidence="8">
    <location>
        <begin position="466"/>
        <end position="476"/>
    </location>
</feature>
<evidence type="ECO:0000256" key="7">
    <source>
        <dbReference type="SAM" id="Coils"/>
    </source>
</evidence>
<reference evidence="10" key="2">
    <citation type="submission" date="2016-06" db="UniProtKB">
        <authorList>
            <consortium name="WormBaseParasite"/>
        </authorList>
    </citation>
    <scope>IDENTIFICATION</scope>
</reference>
<evidence type="ECO:0000256" key="5">
    <source>
        <dbReference type="ARBA" id="ARBA00022927"/>
    </source>
</evidence>
<keyword evidence="9" id="KW-1185">Reference proteome</keyword>
<dbReference type="GO" id="GO:0015031">
    <property type="term" value="P:protein transport"/>
    <property type="evidence" value="ECO:0007669"/>
    <property type="project" value="UniProtKB-KW"/>
</dbReference>
<dbReference type="PANTHER" id="PTHR22761:SF5">
    <property type="entry name" value="CHARGED MULTIVESICULAR BODY PROTEIN 6"/>
    <property type="match status" value="1"/>
</dbReference>
<keyword evidence="5" id="KW-0653">Protein transport</keyword>
<dbReference type="WBParaSite" id="GPLIN_000946300">
    <property type="protein sequence ID" value="GPLIN_000946300"/>
    <property type="gene ID" value="GPLIN_000946300"/>
</dbReference>
<dbReference type="GO" id="GO:0006900">
    <property type="term" value="P:vesicle budding from membrane"/>
    <property type="evidence" value="ECO:0007669"/>
    <property type="project" value="TreeGrafter"/>
</dbReference>
<dbReference type="InterPro" id="IPR005024">
    <property type="entry name" value="Snf7_fam"/>
</dbReference>
<sequence length="489" mass="56084">MFSTICWPPKIGLEDCRSLKDVRNLLPILANYMKVGVPNFVVDPNFGFRNAIALIALELDEEFQSQLNAEAAESGDVFEATKAIFVVTSPRGHEVVRIHALEREVKSLREIRDLFGREKDKAEELCLKREQENNNLLKTNESLKSRLDRVLPVADQLPLLEGHLSSIQEQIGSLARSLKEAQTTGANAQERVFTLQFELDELEIKHGELQEKHDRVVRKAEDESKKLQKAQQQLLKLEEQNAQQKSKVEEIALLQNELEELKKRNDTKTTHGTSLFAEMGNLFSSRNKPNRPAQAVTDHDRTTLSLKMQRDKLRQACQRYERNVAKDAERARALLRDGRKDRALLLLKRKRYQETMINRVSGYIEQVERMITDVEMARINKDVFDNLRLGNEALKALNETISLDEVERIMEEGREAQEFQEELSTILGQRMSEEDSELVEEEFERMLSEQLPAVPTSEPTVATGEAETRRTDGGKEPKRRREAVALETS</sequence>
<dbReference type="PANTHER" id="PTHR22761">
    <property type="entry name" value="CHARGED MULTIVESICULAR BODY PROTEIN"/>
    <property type="match status" value="1"/>
</dbReference>
<evidence type="ECO:0000256" key="1">
    <source>
        <dbReference type="ARBA" id="ARBA00004608"/>
    </source>
</evidence>
<name>A0A183C9B5_GLOPA</name>
<keyword evidence="3" id="KW-0813">Transport</keyword>
<organism evidence="9 10">
    <name type="scientific">Globodera pallida</name>
    <name type="common">Potato cyst nematode worm</name>
    <name type="synonym">Heterodera pallida</name>
    <dbReference type="NCBI Taxonomy" id="36090"/>
    <lineage>
        <taxon>Eukaryota</taxon>
        <taxon>Metazoa</taxon>
        <taxon>Ecdysozoa</taxon>
        <taxon>Nematoda</taxon>
        <taxon>Chromadorea</taxon>
        <taxon>Rhabditida</taxon>
        <taxon>Tylenchina</taxon>
        <taxon>Tylenchomorpha</taxon>
        <taxon>Tylenchoidea</taxon>
        <taxon>Heteroderidae</taxon>
        <taxon>Heteroderinae</taxon>
        <taxon>Globodera</taxon>
    </lineage>
</organism>
<keyword evidence="6" id="KW-0472">Membrane</keyword>
<evidence type="ECO:0000256" key="6">
    <source>
        <dbReference type="ARBA" id="ARBA00023136"/>
    </source>
</evidence>
<dbReference type="GO" id="GO:0032511">
    <property type="term" value="P:late endosome to vacuole transport via multivesicular body sorting pathway"/>
    <property type="evidence" value="ECO:0007669"/>
    <property type="project" value="TreeGrafter"/>
</dbReference>
<dbReference type="Gene3D" id="6.10.140.1230">
    <property type="match status" value="1"/>
</dbReference>
<dbReference type="Pfam" id="PF03357">
    <property type="entry name" value="Snf7"/>
    <property type="match status" value="1"/>
</dbReference>
<comment type="similarity">
    <text evidence="2">Belongs to the SNF7 family.</text>
</comment>
<feature type="coiled-coil region" evidence="7">
    <location>
        <begin position="199"/>
        <end position="271"/>
    </location>
</feature>
<evidence type="ECO:0000256" key="3">
    <source>
        <dbReference type="ARBA" id="ARBA00022448"/>
    </source>
</evidence>
<keyword evidence="7" id="KW-0175">Coiled coil</keyword>